<proteinExistence type="predicted"/>
<dbReference type="Proteomes" id="UP000248985">
    <property type="component" value="Chromosome 1"/>
</dbReference>
<dbReference type="SUPFAM" id="SSF55486">
    <property type="entry name" value="Metalloproteases ('zincins'), catalytic domain"/>
    <property type="match status" value="1"/>
</dbReference>
<reference evidence="2 3" key="1">
    <citation type="submission" date="2018-06" db="EMBL/GenBank/DDBJ databases">
        <authorList>
            <consortium name="Pathogen Informatics"/>
            <person name="Doyle S."/>
        </authorList>
    </citation>
    <scope>NUCLEOTIDE SEQUENCE [LARGE SCALE GENOMIC DNA]</scope>
    <source>
        <strain evidence="2 3">NCTC2665</strain>
    </source>
</reference>
<dbReference type="AlphaFoldDB" id="A0A7Z7KK90"/>
<protein>
    <submittedName>
        <fullName evidence="2">Uncharacterized protein</fullName>
    </submittedName>
</protein>
<accession>A0A7Z7KK90</accession>
<gene>
    <name evidence="2" type="ORF">NCTC2665_01549</name>
</gene>
<evidence type="ECO:0000313" key="2">
    <source>
        <dbReference type="EMBL" id="SQG49019.1"/>
    </source>
</evidence>
<feature type="compositionally biased region" description="Low complexity" evidence="1">
    <location>
        <begin position="38"/>
        <end position="47"/>
    </location>
</feature>
<sequence length="194" mass="20630">MARMTASAASDPLDPLPFRAGDAAGPERGTSGGPVETGAPQPGAAASGAGGHGARRTRDRRGRGLRHPRPFGLRSERGRGEALLTAVEKAVDRLAALEAPGLRHVTARVERIPDRLDERLRELHAGRERDEEALFARAERQGRDGVLITLFERPLRDAADPADLEGAVYGVALSRCAEALGVDPQVLDPSWGRG</sequence>
<dbReference type="EMBL" id="LS483396">
    <property type="protein sequence ID" value="SQG49019.1"/>
    <property type="molecule type" value="Genomic_DNA"/>
</dbReference>
<evidence type="ECO:0000313" key="3">
    <source>
        <dbReference type="Proteomes" id="UP000248985"/>
    </source>
</evidence>
<name>A0A7Z7KK90_MICLC</name>
<organism evidence="2 3">
    <name type="scientific">Micrococcus luteus (strain ATCC 4698 / DSM 20030 / JCM 1464 / CCM 169 / CCUG 5858 / IAM 1056 / NBRC 3333 / NCIMB 9278 / NCTC 2665 / VKM Ac-2230)</name>
    <name type="common">Micrococcus lysodeikticus</name>
    <dbReference type="NCBI Taxonomy" id="465515"/>
    <lineage>
        <taxon>Bacteria</taxon>
        <taxon>Bacillati</taxon>
        <taxon>Actinomycetota</taxon>
        <taxon>Actinomycetes</taxon>
        <taxon>Micrococcales</taxon>
        <taxon>Micrococcaceae</taxon>
        <taxon>Micrococcus</taxon>
    </lineage>
</organism>
<feature type="compositionally biased region" description="Basic residues" evidence="1">
    <location>
        <begin position="53"/>
        <end position="69"/>
    </location>
</feature>
<feature type="region of interest" description="Disordered" evidence="1">
    <location>
        <begin position="1"/>
        <end position="74"/>
    </location>
</feature>
<evidence type="ECO:0000256" key="1">
    <source>
        <dbReference type="SAM" id="MobiDB-lite"/>
    </source>
</evidence>